<reference evidence="3 4" key="1">
    <citation type="submission" date="2018-06" db="EMBL/GenBank/DDBJ databases">
        <authorList>
            <consortium name="Pathogen Informatics"/>
            <person name="Doyle S."/>
        </authorList>
    </citation>
    <scope>NUCLEOTIDE SEQUENCE [LARGE SCALE GENOMIC DNA]</scope>
    <source>
        <strain evidence="3 4">NCTC10975</strain>
    </source>
</reference>
<dbReference type="AlphaFoldDB" id="A0A2X2BMH7"/>
<organism evidence="3 4">
    <name type="scientific">Proteus mirabilis</name>
    <dbReference type="NCBI Taxonomy" id="584"/>
    <lineage>
        <taxon>Bacteria</taxon>
        <taxon>Pseudomonadati</taxon>
        <taxon>Pseudomonadota</taxon>
        <taxon>Gammaproteobacteria</taxon>
        <taxon>Enterobacterales</taxon>
        <taxon>Morganellaceae</taxon>
        <taxon>Proteus</taxon>
    </lineage>
</organism>
<dbReference type="EMBL" id="UAUE01000011">
    <property type="protein sequence ID" value="SPY96101.1"/>
    <property type="molecule type" value="Genomic_DNA"/>
</dbReference>
<evidence type="ECO:0000256" key="1">
    <source>
        <dbReference type="ARBA" id="ARBA00005254"/>
    </source>
</evidence>
<dbReference type="PANTHER" id="PTHR11941:SF54">
    <property type="entry name" value="ENOYL-COA HYDRATASE, MITOCHONDRIAL"/>
    <property type="match status" value="1"/>
</dbReference>
<gene>
    <name evidence="3" type="primary">caiD_2</name>
    <name evidence="3" type="ORF">NCTC10975_01800</name>
</gene>
<keyword evidence="3" id="KW-0456">Lyase</keyword>
<dbReference type="EC" id="4.2.1.-" evidence="3"/>
<dbReference type="InterPro" id="IPR001753">
    <property type="entry name" value="Enoyl-CoA_hydra/iso"/>
</dbReference>
<dbReference type="Proteomes" id="UP000251485">
    <property type="component" value="Unassembled WGS sequence"/>
</dbReference>
<name>A0A2X2BMH7_PROMI</name>
<dbReference type="GO" id="GO:0006635">
    <property type="term" value="P:fatty acid beta-oxidation"/>
    <property type="evidence" value="ECO:0007669"/>
    <property type="project" value="TreeGrafter"/>
</dbReference>
<dbReference type="Pfam" id="PF00378">
    <property type="entry name" value="ECH_1"/>
    <property type="match status" value="1"/>
</dbReference>
<evidence type="ECO:0000313" key="4">
    <source>
        <dbReference type="Proteomes" id="UP000251485"/>
    </source>
</evidence>
<dbReference type="InterPro" id="IPR018376">
    <property type="entry name" value="Enoyl-CoA_hyd/isom_CS"/>
</dbReference>
<dbReference type="Gene3D" id="3.90.226.10">
    <property type="entry name" value="2-enoyl-CoA Hydratase, Chain A, domain 1"/>
    <property type="match status" value="1"/>
</dbReference>
<accession>A0A2X2BMH7</accession>
<proteinExistence type="inferred from homology"/>
<dbReference type="CDD" id="cd06558">
    <property type="entry name" value="crotonase-like"/>
    <property type="match status" value="1"/>
</dbReference>
<dbReference type="InterPro" id="IPR029045">
    <property type="entry name" value="ClpP/crotonase-like_dom_sf"/>
</dbReference>
<sequence length="124" mass="13726">MQLMPKPAMKWVRYLCVFAMILVYALPLLQVLANDSFCAGWDLKAAAEGEAPDADFGAGGFAGLTELFDLNKPVIAAINGYAFGGGFELALAADMIICFRQCFFCLARSTIRYCPRQWRCFTFT</sequence>
<protein>
    <submittedName>
        <fullName evidence="3">Carnitinyl-CoA dehydratase</fullName>
        <ecNumber evidence="3">4.2.1.-</ecNumber>
    </submittedName>
</protein>
<evidence type="ECO:0000256" key="2">
    <source>
        <dbReference type="RuleBase" id="RU003707"/>
    </source>
</evidence>
<dbReference type="SUPFAM" id="SSF52096">
    <property type="entry name" value="ClpP/crotonase"/>
    <property type="match status" value="1"/>
</dbReference>
<dbReference type="PROSITE" id="PS00166">
    <property type="entry name" value="ENOYL_COA_HYDRATASE"/>
    <property type="match status" value="1"/>
</dbReference>
<evidence type="ECO:0000313" key="3">
    <source>
        <dbReference type="EMBL" id="SPY96101.1"/>
    </source>
</evidence>
<dbReference type="GO" id="GO:0016829">
    <property type="term" value="F:lyase activity"/>
    <property type="evidence" value="ECO:0007669"/>
    <property type="project" value="UniProtKB-KW"/>
</dbReference>
<comment type="similarity">
    <text evidence="1 2">Belongs to the enoyl-CoA hydratase/isomerase family.</text>
</comment>
<dbReference type="PANTHER" id="PTHR11941">
    <property type="entry name" value="ENOYL-COA HYDRATASE-RELATED"/>
    <property type="match status" value="1"/>
</dbReference>